<organism evidence="5 6">
    <name type="scientific">Microcella humidisoli</name>
    <dbReference type="NCBI Taxonomy" id="2963406"/>
    <lineage>
        <taxon>Bacteria</taxon>
        <taxon>Bacillati</taxon>
        <taxon>Actinomycetota</taxon>
        <taxon>Actinomycetes</taxon>
        <taxon>Micrococcales</taxon>
        <taxon>Microbacteriaceae</taxon>
        <taxon>Microcella</taxon>
    </lineage>
</organism>
<dbReference type="InterPro" id="IPR019800">
    <property type="entry name" value="Glyco_hydro_3_AS"/>
</dbReference>
<dbReference type="EMBL" id="CP101497">
    <property type="protein sequence ID" value="UTT61457.1"/>
    <property type="molecule type" value="Genomic_DNA"/>
</dbReference>
<dbReference type="EC" id="3.2.1.52" evidence="5"/>
<dbReference type="SUPFAM" id="SSF51445">
    <property type="entry name" value="(Trans)glycosidases"/>
    <property type="match status" value="1"/>
</dbReference>
<evidence type="ECO:0000256" key="1">
    <source>
        <dbReference type="ARBA" id="ARBA00005336"/>
    </source>
</evidence>
<sequence length="475" mass="49126">MSAVLGTLMPGFAGPELPDWLADRLRAGLGGVCLFGGNIRSRAQLVDLVTAIRAANPHAVVAIDEEGGDVTRLFYDVGSPYPGNAVLGRLDDLALTEHVGRTVGWQLRLAGIDLDLAPDADVNSNPLNPVIGTRSFGADPHLVARHTAAWVRGLQSTGVAASVKHFPGHGDTELDSHLAMPIVRGDLAALRQRELVPFVAAITAGARTIMTSHILLPDVDDSGPATFSTRILQSILRDELGFDGVIVSDALDMAGASGELGIPAAAARALAAGCDLLCIGTDNSDAQLDDIVAAVEQSIARGELSLARVDDAAARVAALAAESHRIAAAAPVPAGITADDAPPVDLAVLRGAIEAVPGVVVHPHRQLIALRTVANIAVGVAPWGPSAAGAEVVELGEGEPLALEPGVQPVLVGLGVHRHAWVRALIAQSRAAHPDTIVVDMGWPDEAREHADVVTWGASRAMGAALLDWLERSSS</sequence>
<dbReference type="PROSITE" id="PS00775">
    <property type="entry name" value="GLYCOSYL_HYDROL_F3"/>
    <property type="match status" value="1"/>
</dbReference>
<dbReference type="NCBIfam" id="NF003740">
    <property type="entry name" value="PRK05337.1"/>
    <property type="match status" value="1"/>
</dbReference>
<keyword evidence="3 5" id="KW-0326">Glycosidase</keyword>
<dbReference type="InterPro" id="IPR017853">
    <property type="entry name" value="GH"/>
</dbReference>
<dbReference type="PANTHER" id="PTHR30480:SF16">
    <property type="entry name" value="GLYCOSIDE HYDROLASE FAMILY 3 DOMAIN PROTEIN"/>
    <property type="match status" value="1"/>
</dbReference>
<evidence type="ECO:0000313" key="6">
    <source>
        <dbReference type="Proteomes" id="UP001060039"/>
    </source>
</evidence>
<protein>
    <submittedName>
        <fullName evidence="5">Beta-N-acetylhexosaminidase</fullName>
        <ecNumber evidence="5">3.2.1.52</ecNumber>
    </submittedName>
</protein>
<evidence type="ECO:0000313" key="5">
    <source>
        <dbReference type="EMBL" id="UTT61457.1"/>
    </source>
</evidence>
<name>A0ABY5FU10_9MICO</name>
<gene>
    <name evidence="5" type="primary">nagZ</name>
    <name evidence="5" type="ORF">NNL39_07110</name>
</gene>
<dbReference type="Proteomes" id="UP001060039">
    <property type="component" value="Chromosome"/>
</dbReference>
<feature type="domain" description="Glycoside hydrolase family 3 N-terminal" evidence="4">
    <location>
        <begin position="27"/>
        <end position="318"/>
    </location>
</feature>
<dbReference type="PANTHER" id="PTHR30480">
    <property type="entry name" value="BETA-HEXOSAMINIDASE-RELATED"/>
    <property type="match status" value="1"/>
</dbReference>
<evidence type="ECO:0000259" key="4">
    <source>
        <dbReference type="Pfam" id="PF00933"/>
    </source>
</evidence>
<dbReference type="InterPro" id="IPR050226">
    <property type="entry name" value="NagZ_Beta-hexosaminidase"/>
</dbReference>
<proteinExistence type="inferred from homology"/>
<dbReference type="Gene3D" id="3.20.20.300">
    <property type="entry name" value="Glycoside hydrolase, family 3, N-terminal domain"/>
    <property type="match status" value="1"/>
</dbReference>
<keyword evidence="2 5" id="KW-0378">Hydrolase</keyword>
<dbReference type="Pfam" id="PF00933">
    <property type="entry name" value="Glyco_hydro_3"/>
    <property type="match status" value="1"/>
</dbReference>
<keyword evidence="6" id="KW-1185">Reference proteome</keyword>
<dbReference type="GO" id="GO:0004563">
    <property type="term" value="F:beta-N-acetylhexosaminidase activity"/>
    <property type="evidence" value="ECO:0007669"/>
    <property type="project" value="UniProtKB-EC"/>
</dbReference>
<dbReference type="InterPro" id="IPR036962">
    <property type="entry name" value="Glyco_hydro_3_N_sf"/>
</dbReference>
<reference evidence="5" key="1">
    <citation type="submission" date="2022-07" db="EMBL/GenBank/DDBJ databases">
        <title>Taxonomic analysis of Microcella humidisoli nov. sp., isolated from riverside soil.</title>
        <authorList>
            <person name="Molina K.M."/>
            <person name="Kim S.B."/>
        </authorList>
    </citation>
    <scope>NUCLEOTIDE SEQUENCE</scope>
    <source>
        <strain evidence="5">MMS21-STM10</strain>
    </source>
</reference>
<accession>A0ABY5FU10</accession>
<evidence type="ECO:0000256" key="2">
    <source>
        <dbReference type="ARBA" id="ARBA00022801"/>
    </source>
</evidence>
<evidence type="ECO:0000256" key="3">
    <source>
        <dbReference type="ARBA" id="ARBA00023295"/>
    </source>
</evidence>
<dbReference type="InterPro" id="IPR001764">
    <property type="entry name" value="Glyco_hydro_3_N"/>
</dbReference>
<dbReference type="RefSeq" id="WP_255158361.1">
    <property type="nucleotide sequence ID" value="NZ_CP101497.1"/>
</dbReference>
<comment type="similarity">
    <text evidence="1">Belongs to the glycosyl hydrolase 3 family.</text>
</comment>